<sequence length="38" mass="4304">MPLKKYLVDLTADERTIRDRVIISASRIYPLNATLSVA</sequence>
<gene>
    <name evidence="1" type="ORF">Hgul01_03986</name>
</gene>
<reference evidence="1 2" key="1">
    <citation type="submission" date="2024-02" db="EMBL/GenBank/DDBJ databases">
        <title>Herpetosiphon gulosus NBRC 112829.</title>
        <authorList>
            <person name="Ichikawa N."/>
            <person name="Katano-Makiyama Y."/>
            <person name="Hidaka K."/>
        </authorList>
    </citation>
    <scope>NUCLEOTIDE SEQUENCE [LARGE SCALE GENOMIC DNA]</scope>
    <source>
        <strain evidence="1 2">NBRC 112829</strain>
    </source>
</reference>
<name>A0ABP9X6H6_9CHLR</name>
<evidence type="ECO:0000313" key="1">
    <source>
        <dbReference type="EMBL" id="GAA5530168.1"/>
    </source>
</evidence>
<evidence type="ECO:0000313" key="2">
    <source>
        <dbReference type="Proteomes" id="UP001428290"/>
    </source>
</evidence>
<proteinExistence type="predicted"/>
<keyword evidence="2" id="KW-1185">Reference proteome</keyword>
<comment type="caution">
    <text evidence="1">The sequence shown here is derived from an EMBL/GenBank/DDBJ whole genome shotgun (WGS) entry which is preliminary data.</text>
</comment>
<dbReference type="Proteomes" id="UP001428290">
    <property type="component" value="Unassembled WGS sequence"/>
</dbReference>
<accession>A0ABP9X6H6</accession>
<dbReference type="EMBL" id="BAABRU010000016">
    <property type="protein sequence ID" value="GAA5530168.1"/>
    <property type="molecule type" value="Genomic_DNA"/>
</dbReference>
<protein>
    <submittedName>
        <fullName evidence="1">Uncharacterized protein</fullName>
    </submittedName>
</protein>
<organism evidence="1 2">
    <name type="scientific">Herpetosiphon gulosus</name>
    <dbReference type="NCBI Taxonomy" id="1973496"/>
    <lineage>
        <taxon>Bacteria</taxon>
        <taxon>Bacillati</taxon>
        <taxon>Chloroflexota</taxon>
        <taxon>Chloroflexia</taxon>
        <taxon>Herpetosiphonales</taxon>
        <taxon>Herpetosiphonaceae</taxon>
        <taxon>Herpetosiphon</taxon>
    </lineage>
</organism>